<keyword evidence="2" id="KW-1185">Reference proteome</keyword>
<accession>A0ABU9IC44</accession>
<gene>
    <name evidence="1" type="ORF">AAEO60_04755</name>
</gene>
<dbReference type="EMBL" id="JBBYHV010000001">
    <property type="protein sequence ID" value="MEL1249974.1"/>
    <property type="molecule type" value="Genomic_DNA"/>
</dbReference>
<dbReference type="Proteomes" id="UP001497045">
    <property type="component" value="Unassembled WGS sequence"/>
</dbReference>
<comment type="caution">
    <text evidence="1">The sequence shown here is derived from an EMBL/GenBank/DDBJ whole genome shotgun (WGS) entry which is preliminary data.</text>
</comment>
<protein>
    <submittedName>
        <fullName evidence="1">Uncharacterized protein</fullName>
    </submittedName>
</protein>
<proteinExistence type="predicted"/>
<sequence length="88" mass="9989">MRVLQVVRRGLLRSQLQASADNDGVFVAVQGPSIQWAILGGSLAQQRGLEFREMRVSRDQPVYLVCRGSNWQIGDEIPTDQIVYRYEP</sequence>
<organism evidence="1 2">
    <name type="scientific">Aurantiacibacter gilvus</name>
    <dbReference type="NCBI Taxonomy" id="3139141"/>
    <lineage>
        <taxon>Bacteria</taxon>
        <taxon>Pseudomonadati</taxon>
        <taxon>Pseudomonadota</taxon>
        <taxon>Alphaproteobacteria</taxon>
        <taxon>Sphingomonadales</taxon>
        <taxon>Erythrobacteraceae</taxon>
        <taxon>Aurantiacibacter</taxon>
    </lineage>
</organism>
<evidence type="ECO:0000313" key="1">
    <source>
        <dbReference type="EMBL" id="MEL1249974.1"/>
    </source>
</evidence>
<reference evidence="1 2" key="1">
    <citation type="submission" date="2024-04" db="EMBL/GenBank/DDBJ databases">
        <title>Aurantiacibacter sp. DGU6 16S ribosomal RNA gene Genome sequencing and assembly.</title>
        <authorList>
            <person name="Park S."/>
        </authorList>
    </citation>
    <scope>NUCLEOTIDE SEQUENCE [LARGE SCALE GENOMIC DNA]</scope>
    <source>
        <strain evidence="1 2">DGU6</strain>
    </source>
</reference>
<dbReference type="RefSeq" id="WP_341672494.1">
    <property type="nucleotide sequence ID" value="NZ_JBBYHV010000001.1"/>
</dbReference>
<name>A0ABU9IC44_9SPHN</name>
<evidence type="ECO:0000313" key="2">
    <source>
        <dbReference type="Proteomes" id="UP001497045"/>
    </source>
</evidence>